<dbReference type="EMBL" id="LNRQ01000003">
    <property type="protein sequence ID" value="KZN03677.1"/>
    <property type="molecule type" value="Genomic_DNA"/>
</dbReference>
<dbReference type="EMBL" id="CP093345">
    <property type="protein sequence ID" value="WOG94786.1"/>
    <property type="molecule type" value="Genomic_DNA"/>
</dbReference>
<protein>
    <submittedName>
        <fullName evidence="2">Uncharacterized protein</fullName>
    </submittedName>
</protein>
<dbReference type="AlphaFoldDB" id="A0A161Y3A6"/>
<evidence type="ECO:0000313" key="3">
    <source>
        <dbReference type="EMBL" id="WOG94786.1"/>
    </source>
</evidence>
<dbReference type="Proteomes" id="UP000077755">
    <property type="component" value="Chromosome 3"/>
</dbReference>
<keyword evidence="4" id="KW-1185">Reference proteome</keyword>
<gene>
    <name evidence="2" type="ORF">DCAR_012433</name>
    <name evidence="3" type="ORF">DCAR_0314083</name>
</gene>
<reference evidence="2" key="1">
    <citation type="journal article" date="2016" name="Nat. Genet.">
        <title>A high-quality carrot genome assembly provides new insights into carotenoid accumulation and asterid genome evolution.</title>
        <authorList>
            <person name="Iorizzo M."/>
            <person name="Ellison S."/>
            <person name="Senalik D."/>
            <person name="Zeng P."/>
            <person name="Satapoomin P."/>
            <person name="Huang J."/>
            <person name="Bowman M."/>
            <person name="Iovene M."/>
            <person name="Sanseverino W."/>
            <person name="Cavagnaro P."/>
            <person name="Yildiz M."/>
            <person name="Macko-Podgorni A."/>
            <person name="Moranska E."/>
            <person name="Grzebelus E."/>
            <person name="Grzebelus D."/>
            <person name="Ashrafi H."/>
            <person name="Zheng Z."/>
            <person name="Cheng S."/>
            <person name="Spooner D."/>
            <person name="Van Deynze A."/>
            <person name="Simon P."/>
        </authorList>
    </citation>
    <scope>NUCLEOTIDE SEQUENCE [LARGE SCALE GENOMIC DNA]</scope>
    <source>
        <tissue evidence="2">Leaf</tissue>
    </source>
</reference>
<evidence type="ECO:0000313" key="2">
    <source>
        <dbReference type="EMBL" id="KZN03677.1"/>
    </source>
</evidence>
<feature type="region of interest" description="Disordered" evidence="1">
    <location>
        <begin position="18"/>
        <end position="90"/>
    </location>
</feature>
<evidence type="ECO:0000256" key="1">
    <source>
        <dbReference type="SAM" id="MobiDB-lite"/>
    </source>
</evidence>
<sequence>MSYPFPLNIFFTKKSRSGEISDEEIRTTVSESGSDCTRRDKRVDQSHVKETRSVRDTGESSRRRSRSPVIRNDNTGSKQNLGQMNICLRG</sequence>
<accession>A0A161Y3A6</accession>
<organism evidence="2">
    <name type="scientific">Daucus carota subsp. sativus</name>
    <name type="common">Carrot</name>
    <dbReference type="NCBI Taxonomy" id="79200"/>
    <lineage>
        <taxon>Eukaryota</taxon>
        <taxon>Viridiplantae</taxon>
        <taxon>Streptophyta</taxon>
        <taxon>Embryophyta</taxon>
        <taxon>Tracheophyta</taxon>
        <taxon>Spermatophyta</taxon>
        <taxon>Magnoliopsida</taxon>
        <taxon>eudicotyledons</taxon>
        <taxon>Gunneridae</taxon>
        <taxon>Pentapetalae</taxon>
        <taxon>asterids</taxon>
        <taxon>campanulids</taxon>
        <taxon>Apiales</taxon>
        <taxon>Apiaceae</taxon>
        <taxon>Apioideae</taxon>
        <taxon>Scandiceae</taxon>
        <taxon>Daucinae</taxon>
        <taxon>Daucus</taxon>
        <taxon>Daucus sect. Daucus</taxon>
    </lineage>
</organism>
<feature type="compositionally biased region" description="Basic and acidic residues" evidence="1">
    <location>
        <begin position="36"/>
        <end position="62"/>
    </location>
</feature>
<feature type="compositionally biased region" description="Polar residues" evidence="1">
    <location>
        <begin position="72"/>
        <end position="83"/>
    </location>
</feature>
<name>A0A161Y3A6_DAUCS</name>
<dbReference type="Gramene" id="KZN03677">
    <property type="protein sequence ID" value="KZN03677"/>
    <property type="gene ID" value="DCAR_012433"/>
</dbReference>
<evidence type="ECO:0000313" key="4">
    <source>
        <dbReference type="Proteomes" id="UP000077755"/>
    </source>
</evidence>
<reference evidence="3" key="2">
    <citation type="submission" date="2022-03" db="EMBL/GenBank/DDBJ databases">
        <title>Draft title - Genomic analysis of global carrot germplasm unveils the trajectory of domestication and the origin of high carotenoid orange carrot.</title>
        <authorList>
            <person name="Iorizzo M."/>
            <person name="Ellison S."/>
            <person name="Senalik D."/>
            <person name="Macko-Podgorni A."/>
            <person name="Grzebelus D."/>
            <person name="Bostan H."/>
            <person name="Rolling W."/>
            <person name="Curaba J."/>
            <person name="Simon P."/>
        </authorList>
    </citation>
    <scope>NUCLEOTIDE SEQUENCE</scope>
    <source>
        <tissue evidence="3">Leaf</tissue>
    </source>
</reference>
<proteinExistence type="predicted"/>